<evidence type="ECO:0000313" key="5">
    <source>
        <dbReference type="Proteomes" id="UP000199072"/>
    </source>
</evidence>
<evidence type="ECO:0000256" key="2">
    <source>
        <dbReference type="ARBA" id="ARBA00023277"/>
    </source>
</evidence>
<dbReference type="InterPro" id="IPR036291">
    <property type="entry name" value="NAD(P)-bd_dom_sf"/>
</dbReference>
<feature type="domain" description="NAD-dependent epimerase/dehydratase" evidence="3">
    <location>
        <begin position="6"/>
        <end position="238"/>
    </location>
</feature>
<dbReference type="RefSeq" id="WP_091148289.1">
    <property type="nucleotide sequence ID" value="NZ_FNAI01000003.1"/>
</dbReference>
<gene>
    <name evidence="4" type="ORF">SAMN05216464_103326</name>
</gene>
<dbReference type="PANTHER" id="PTHR43103:SF3">
    <property type="entry name" value="ADP-L-GLYCERO-D-MANNO-HEPTOSE-6-EPIMERASE"/>
    <property type="match status" value="1"/>
</dbReference>
<keyword evidence="5" id="KW-1185">Reference proteome</keyword>
<dbReference type="Gene3D" id="3.90.25.10">
    <property type="entry name" value="UDP-galactose 4-epimerase, domain 1"/>
    <property type="match status" value="1"/>
</dbReference>
<organism evidence="4 5">
    <name type="scientific">Mucilaginibacter pineti</name>
    <dbReference type="NCBI Taxonomy" id="1391627"/>
    <lineage>
        <taxon>Bacteria</taxon>
        <taxon>Pseudomonadati</taxon>
        <taxon>Bacteroidota</taxon>
        <taxon>Sphingobacteriia</taxon>
        <taxon>Sphingobacteriales</taxon>
        <taxon>Sphingobacteriaceae</taxon>
        <taxon>Mucilaginibacter</taxon>
    </lineage>
</organism>
<keyword evidence="1" id="KW-0521">NADP</keyword>
<dbReference type="PANTHER" id="PTHR43103">
    <property type="entry name" value="NUCLEOSIDE-DIPHOSPHATE-SUGAR EPIMERASE"/>
    <property type="match status" value="1"/>
</dbReference>
<evidence type="ECO:0000313" key="4">
    <source>
        <dbReference type="EMBL" id="SDE01085.1"/>
    </source>
</evidence>
<dbReference type="OrthoDB" id="8967463at2"/>
<dbReference type="STRING" id="1391627.SAMN05216464_103326"/>
<protein>
    <submittedName>
        <fullName evidence="4">ADP-glyceromanno-heptose 6-epimerase</fullName>
    </submittedName>
</protein>
<dbReference type="EMBL" id="FNAI01000003">
    <property type="protein sequence ID" value="SDE01085.1"/>
    <property type="molecule type" value="Genomic_DNA"/>
</dbReference>
<sequence length="318" mass="36741">MSEKIIVVTGGAGFVGSNLIKKLNENSITKIIVIDDYDERKLKNIKDCSFIDYISYKNGVKEIGEQISKYDISAVLHIGANADVLIRDANIMFDLNYEHSKFYLNYCLEKKIPLIYASSSAIYGNSNNCVIENEFEDPHNVYAWSKWMFDKLVLNNIENYHSKVIGLRFFNIFGMGEFHKDKNASLPHRFYQFINENGFIDLFDREILRDYVWVEDVTQIIIDILFQDDWKNGIYNLGSGTPISHESLAQITTEIFVARQLKSSGDDLIKKIAMPENLLGSFQFFTKAENLEPRIAKYTANNKEKVKSYINELIDFHQ</sequence>
<name>A0A1G6ZGX9_9SPHI</name>
<evidence type="ECO:0000259" key="3">
    <source>
        <dbReference type="Pfam" id="PF01370"/>
    </source>
</evidence>
<dbReference type="SUPFAM" id="SSF51735">
    <property type="entry name" value="NAD(P)-binding Rossmann-fold domains"/>
    <property type="match status" value="1"/>
</dbReference>
<dbReference type="Proteomes" id="UP000199072">
    <property type="component" value="Unassembled WGS sequence"/>
</dbReference>
<dbReference type="AlphaFoldDB" id="A0A1G6ZGX9"/>
<proteinExistence type="predicted"/>
<accession>A0A1G6ZGX9</accession>
<reference evidence="4 5" key="1">
    <citation type="submission" date="2016-10" db="EMBL/GenBank/DDBJ databases">
        <authorList>
            <person name="de Groot N.N."/>
        </authorList>
    </citation>
    <scope>NUCLEOTIDE SEQUENCE [LARGE SCALE GENOMIC DNA]</scope>
    <source>
        <strain evidence="4 5">47C3B</strain>
    </source>
</reference>
<dbReference type="InterPro" id="IPR001509">
    <property type="entry name" value="Epimerase_deHydtase"/>
</dbReference>
<dbReference type="Pfam" id="PF01370">
    <property type="entry name" value="Epimerase"/>
    <property type="match status" value="1"/>
</dbReference>
<dbReference type="Gene3D" id="3.40.50.720">
    <property type="entry name" value="NAD(P)-binding Rossmann-like Domain"/>
    <property type="match status" value="1"/>
</dbReference>
<keyword evidence="2" id="KW-0119">Carbohydrate metabolism</keyword>
<evidence type="ECO:0000256" key="1">
    <source>
        <dbReference type="ARBA" id="ARBA00022857"/>
    </source>
</evidence>